<sequence length="195" mass="21678">MPRAIMISMTIVIVTYLAANVAYLGVLSPVQMLASPAVAVTFANQTMGVMAWAMPVLIAISLILTLLYMTSNDIFFLIEMEGFGFASVLTMVFAGQCYLRYKEPNIKRPIKVPVALPFILFLISFSIVILTFFQKPTESLMALGLVAIGIVIYIVCVRWKHKPKVIQSNMDAVSIFIQKLLIVLPPDNADEVDWE</sequence>
<proteinExistence type="predicted"/>
<keyword evidence="1" id="KW-0472">Membrane</keyword>
<dbReference type="InterPro" id="IPR050598">
    <property type="entry name" value="AminoAcid_Transporter"/>
</dbReference>
<feature type="transmembrane region" description="Helical" evidence="1">
    <location>
        <begin position="6"/>
        <end position="26"/>
    </location>
</feature>
<keyword evidence="3" id="KW-1185">Reference proteome</keyword>
<dbReference type="PANTHER" id="PTHR11785:SF528">
    <property type="entry name" value="AMINO ACID TRANSPORTER PROTEIN JHI-21"/>
    <property type="match status" value="1"/>
</dbReference>
<evidence type="ECO:0000313" key="2">
    <source>
        <dbReference type="EMBL" id="KAJ8297770.1"/>
    </source>
</evidence>
<organism evidence="2 3">
    <name type="scientific">Tegillarca granosa</name>
    <name type="common">Malaysian cockle</name>
    <name type="synonym">Anadara granosa</name>
    <dbReference type="NCBI Taxonomy" id="220873"/>
    <lineage>
        <taxon>Eukaryota</taxon>
        <taxon>Metazoa</taxon>
        <taxon>Spiralia</taxon>
        <taxon>Lophotrochozoa</taxon>
        <taxon>Mollusca</taxon>
        <taxon>Bivalvia</taxon>
        <taxon>Autobranchia</taxon>
        <taxon>Pteriomorphia</taxon>
        <taxon>Arcoida</taxon>
        <taxon>Arcoidea</taxon>
        <taxon>Arcidae</taxon>
        <taxon>Tegillarca</taxon>
    </lineage>
</organism>
<name>A0ABQ9DY02_TEGGR</name>
<feature type="transmembrane region" description="Helical" evidence="1">
    <location>
        <begin position="47"/>
        <end position="68"/>
    </location>
</feature>
<feature type="transmembrane region" description="Helical" evidence="1">
    <location>
        <begin position="139"/>
        <end position="159"/>
    </location>
</feature>
<dbReference type="Proteomes" id="UP001217089">
    <property type="component" value="Unassembled WGS sequence"/>
</dbReference>
<dbReference type="Gene3D" id="1.20.1740.10">
    <property type="entry name" value="Amino acid/polyamine transporter I"/>
    <property type="match status" value="1"/>
</dbReference>
<evidence type="ECO:0000313" key="3">
    <source>
        <dbReference type="Proteomes" id="UP001217089"/>
    </source>
</evidence>
<dbReference type="PANTHER" id="PTHR11785">
    <property type="entry name" value="AMINO ACID TRANSPORTER"/>
    <property type="match status" value="1"/>
</dbReference>
<evidence type="ECO:0000256" key="1">
    <source>
        <dbReference type="SAM" id="Phobius"/>
    </source>
</evidence>
<feature type="transmembrane region" description="Helical" evidence="1">
    <location>
        <begin position="114"/>
        <end position="133"/>
    </location>
</feature>
<gene>
    <name evidence="2" type="ORF">KUTeg_024301</name>
</gene>
<dbReference type="EMBL" id="JARBDR010000923">
    <property type="protein sequence ID" value="KAJ8297770.1"/>
    <property type="molecule type" value="Genomic_DNA"/>
</dbReference>
<protein>
    <submittedName>
        <fullName evidence="2">Uncharacterized protein</fullName>
    </submittedName>
</protein>
<feature type="transmembrane region" description="Helical" evidence="1">
    <location>
        <begin position="74"/>
        <end position="94"/>
    </location>
</feature>
<comment type="caution">
    <text evidence="2">The sequence shown here is derived from an EMBL/GenBank/DDBJ whole genome shotgun (WGS) entry which is preliminary data.</text>
</comment>
<keyword evidence="1" id="KW-0812">Transmembrane</keyword>
<keyword evidence="1" id="KW-1133">Transmembrane helix</keyword>
<accession>A0ABQ9DY02</accession>
<reference evidence="2 3" key="1">
    <citation type="submission" date="2022-12" db="EMBL/GenBank/DDBJ databases">
        <title>Chromosome-level genome of Tegillarca granosa.</title>
        <authorList>
            <person name="Kim J."/>
        </authorList>
    </citation>
    <scope>NUCLEOTIDE SEQUENCE [LARGE SCALE GENOMIC DNA]</scope>
    <source>
        <strain evidence="2">Teg-2019</strain>
        <tissue evidence="2">Adductor muscle</tissue>
    </source>
</reference>